<dbReference type="EMBL" id="JACEIK010003285">
    <property type="protein sequence ID" value="MCD9641116.1"/>
    <property type="molecule type" value="Genomic_DNA"/>
</dbReference>
<dbReference type="Proteomes" id="UP000823775">
    <property type="component" value="Unassembled WGS sequence"/>
</dbReference>
<proteinExistence type="predicted"/>
<gene>
    <name evidence="1" type="ORF">HAX54_027033</name>
</gene>
<organism evidence="1 2">
    <name type="scientific">Datura stramonium</name>
    <name type="common">Jimsonweed</name>
    <name type="synonym">Common thornapple</name>
    <dbReference type="NCBI Taxonomy" id="4076"/>
    <lineage>
        <taxon>Eukaryota</taxon>
        <taxon>Viridiplantae</taxon>
        <taxon>Streptophyta</taxon>
        <taxon>Embryophyta</taxon>
        <taxon>Tracheophyta</taxon>
        <taxon>Spermatophyta</taxon>
        <taxon>Magnoliopsida</taxon>
        <taxon>eudicotyledons</taxon>
        <taxon>Gunneridae</taxon>
        <taxon>Pentapetalae</taxon>
        <taxon>asterids</taxon>
        <taxon>lamiids</taxon>
        <taxon>Solanales</taxon>
        <taxon>Solanaceae</taxon>
        <taxon>Solanoideae</taxon>
        <taxon>Datureae</taxon>
        <taxon>Datura</taxon>
    </lineage>
</organism>
<reference evidence="1 2" key="1">
    <citation type="journal article" date="2021" name="BMC Genomics">
        <title>Datura genome reveals duplications of psychoactive alkaloid biosynthetic genes and high mutation rate following tissue culture.</title>
        <authorList>
            <person name="Rajewski A."/>
            <person name="Carter-House D."/>
            <person name="Stajich J."/>
            <person name="Litt A."/>
        </authorList>
    </citation>
    <scope>NUCLEOTIDE SEQUENCE [LARGE SCALE GENOMIC DNA]</scope>
    <source>
        <strain evidence="1">AR-01</strain>
    </source>
</reference>
<accession>A0ABS8V431</accession>
<sequence>MAVMTLKLLEFGEEFYGNPTIGRCHADRTALDMLSSGCDIIASAKCRYHSDNTTVDMLFICCSRFASVECRCQDKQHSRRLFRTCFTSAIADLHLQNANAKEKFIEMERRLQLLSSSSISIGEELHCCRP</sequence>
<evidence type="ECO:0000313" key="1">
    <source>
        <dbReference type="EMBL" id="MCD9641116.1"/>
    </source>
</evidence>
<protein>
    <submittedName>
        <fullName evidence="1">Uncharacterized protein</fullName>
    </submittedName>
</protein>
<comment type="caution">
    <text evidence="1">The sequence shown here is derived from an EMBL/GenBank/DDBJ whole genome shotgun (WGS) entry which is preliminary data.</text>
</comment>
<keyword evidence="2" id="KW-1185">Reference proteome</keyword>
<name>A0ABS8V431_DATST</name>
<evidence type="ECO:0000313" key="2">
    <source>
        <dbReference type="Proteomes" id="UP000823775"/>
    </source>
</evidence>